<keyword evidence="3" id="KW-0106">Calcium</keyword>
<evidence type="ECO:0000259" key="4">
    <source>
        <dbReference type="PROSITE" id="PS50222"/>
    </source>
</evidence>
<proteinExistence type="predicted"/>
<evidence type="ECO:0000256" key="1">
    <source>
        <dbReference type="ARBA" id="ARBA00022723"/>
    </source>
</evidence>
<evidence type="ECO:0000313" key="5">
    <source>
        <dbReference type="EMBL" id="VEN40838.1"/>
    </source>
</evidence>
<dbReference type="SUPFAM" id="SSF47473">
    <property type="entry name" value="EF-hand"/>
    <property type="match status" value="1"/>
</dbReference>
<dbReference type="InterPro" id="IPR028846">
    <property type="entry name" value="Recoverin"/>
</dbReference>
<keyword evidence="1" id="KW-0479">Metal-binding</keyword>
<dbReference type="EMBL" id="CAACVG010006659">
    <property type="protein sequence ID" value="VEN40838.1"/>
    <property type="molecule type" value="Genomic_DNA"/>
</dbReference>
<dbReference type="PROSITE" id="PS00018">
    <property type="entry name" value="EF_HAND_1"/>
    <property type="match status" value="1"/>
</dbReference>
<protein>
    <recommendedName>
        <fullName evidence="4">EF-hand domain-containing protein</fullName>
    </recommendedName>
</protein>
<reference evidence="5 6" key="1">
    <citation type="submission" date="2019-01" db="EMBL/GenBank/DDBJ databases">
        <authorList>
            <person name="Sayadi A."/>
        </authorList>
    </citation>
    <scope>NUCLEOTIDE SEQUENCE [LARGE SCALE GENOMIC DNA]</scope>
</reference>
<sequence>MSIFDATLNPLEESRFLKRTKELAIELEKVTHFSFVEIQQLLILYYKLQKKTTSKYSPDSKDGELSKDQFAEVMHNCFQMTDSKMTTNIITAMGKKSRSRFISMELWITTLSLFLRGTLEEQIHFCFSVYDITNSGILTKDVLFRFLRHSLFSVSGEGDAEESVKDLLDIIIKKMDLDRDNKISFNDYREYVLKNPKWLEFLGQCLPDRPSAYAFQYTFMPNLPNY</sequence>
<dbReference type="GO" id="GO:0005509">
    <property type="term" value="F:calcium ion binding"/>
    <property type="evidence" value="ECO:0007669"/>
    <property type="project" value="InterPro"/>
</dbReference>
<dbReference type="OrthoDB" id="191686at2759"/>
<dbReference type="PANTHER" id="PTHR23055">
    <property type="entry name" value="CALCIUM BINDING PROTEINS"/>
    <property type="match status" value="1"/>
</dbReference>
<keyword evidence="2" id="KW-0677">Repeat</keyword>
<evidence type="ECO:0000313" key="6">
    <source>
        <dbReference type="Proteomes" id="UP000410492"/>
    </source>
</evidence>
<dbReference type="InterPro" id="IPR011992">
    <property type="entry name" value="EF-hand-dom_pair"/>
</dbReference>
<feature type="domain" description="EF-hand" evidence="4">
    <location>
        <begin position="163"/>
        <end position="198"/>
    </location>
</feature>
<accession>A0A653BYZ1</accession>
<evidence type="ECO:0000256" key="3">
    <source>
        <dbReference type="ARBA" id="ARBA00022837"/>
    </source>
</evidence>
<dbReference type="PROSITE" id="PS50222">
    <property type="entry name" value="EF_HAND_2"/>
    <property type="match status" value="1"/>
</dbReference>
<dbReference type="Gene3D" id="1.10.238.10">
    <property type="entry name" value="EF-hand"/>
    <property type="match status" value="1"/>
</dbReference>
<dbReference type="InterPro" id="IPR018247">
    <property type="entry name" value="EF_Hand_1_Ca_BS"/>
</dbReference>
<dbReference type="Proteomes" id="UP000410492">
    <property type="component" value="Unassembled WGS sequence"/>
</dbReference>
<dbReference type="AlphaFoldDB" id="A0A653BYZ1"/>
<dbReference type="PANTHER" id="PTHR23055:SF190">
    <property type="entry name" value="AT17667P-RELATED"/>
    <property type="match status" value="1"/>
</dbReference>
<gene>
    <name evidence="5" type="ORF">CALMAC_LOCUS4867</name>
</gene>
<dbReference type="Pfam" id="PF13499">
    <property type="entry name" value="EF-hand_7"/>
    <property type="match status" value="1"/>
</dbReference>
<evidence type="ECO:0000256" key="2">
    <source>
        <dbReference type="ARBA" id="ARBA00022737"/>
    </source>
</evidence>
<dbReference type="InterPro" id="IPR002048">
    <property type="entry name" value="EF_hand_dom"/>
</dbReference>
<name>A0A653BYZ1_CALMS</name>
<organism evidence="5 6">
    <name type="scientific">Callosobruchus maculatus</name>
    <name type="common">Southern cowpea weevil</name>
    <name type="synonym">Pulse bruchid</name>
    <dbReference type="NCBI Taxonomy" id="64391"/>
    <lineage>
        <taxon>Eukaryota</taxon>
        <taxon>Metazoa</taxon>
        <taxon>Ecdysozoa</taxon>
        <taxon>Arthropoda</taxon>
        <taxon>Hexapoda</taxon>
        <taxon>Insecta</taxon>
        <taxon>Pterygota</taxon>
        <taxon>Neoptera</taxon>
        <taxon>Endopterygota</taxon>
        <taxon>Coleoptera</taxon>
        <taxon>Polyphaga</taxon>
        <taxon>Cucujiformia</taxon>
        <taxon>Chrysomeloidea</taxon>
        <taxon>Chrysomelidae</taxon>
        <taxon>Bruchinae</taxon>
        <taxon>Bruchini</taxon>
        <taxon>Callosobruchus</taxon>
    </lineage>
</organism>
<keyword evidence="6" id="KW-1185">Reference proteome</keyword>